<dbReference type="Pfam" id="PF00579">
    <property type="entry name" value="tRNA-synt_1b"/>
    <property type="match status" value="1"/>
</dbReference>
<dbReference type="GO" id="GO:0004830">
    <property type="term" value="F:tryptophan-tRNA ligase activity"/>
    <property type="evidence" value="ECO:0007669"/>
    <property type="project" value="UniProtKB-UniRule"/>
</dbReference>
<evidence type="ECO:0000256" key="9">
    <source>
        <dbReference type="NCBIfam" id="TIGR00233"/>
    </source>
</evidence>
<protein>
    <recommendedName>
        <fullName evidence="2 9">Tryptophan--tRNA ligase</fullName>
        <ecNumber evidence="2 9">6.1.1.2</ecNumber>
    </recommendedName>
</protein>
<keyword evidence="7 10" id="KW-0030">Aminoacyl-tRNA synthetase</keyword>
<dbReference type="PANTHER" id="PTHR43766">
    <property type="entry name" value="TRYPTOPHAN--TRNA LIGASE, MITOCHONDRIAL"/>
    <property type="match status" value="1"/>
</dbReference>
<dbReference type="Gene3D" id="1.10.240.10">
    <property type="entry name" value="Tyrosyl-Transfer RNA Synthetase"/>
    <property type="match status" value="1"/>
</dbReference>
<dbReference type="EC" id="6.1.1.2" evidence="2 9"/>
<evidence type="ECO:0000256" key="3">
    <source>
        <dbReference type="ARBA" id="ARBA00022598"/>
    </source>
</evidence>
<dbReference type="InterPro" id="IPR002306">
    <property type="entry name" value="Trp-tRNA-ligase"/>
</dbReference>
<dbReference type="InterPro" id="IPR050203">
    <property type="entry name" value="Trp-tRNA_synthetase"/>
</dbReference>
<proteinExistence type="inferred from homology"/>
<evidence type="ECO:0000256" key="4">
    <source>
        <dbReference type="ARBA" id="ARBA00022741"/>
    </source>
</evidence>
<name>A0A7X9DL61_UNCKA</name>
<dbReference type="SUPFAM" id="SSF52374">
    <property type="entry name" value="Nucleotidylyl transferase"/>
    <property type="match status" value="1"/>
</dbReference>
<dbReference type="Proteomes" id="UP000526033">
    <property type="component" value="Unassembled WGS sequence"/>
</dbReference>
<evidence type="ECO:0000313" key="12">
    <source>
        <dbReference type="Proteomes" id="UP000526033"/>
    </source>
</evidence>
<dbReference type="FunFam" id="1.10.240.10:FF:000005">
    <property type="entry name" value="Tryptophan--tRNA ligase"/>
    <property type="match status" value="1"/>
</dbReference>
<dbReference type="InterPro" id="IPR014729">
    <property type="entry name" value="Rossmann-like_a/b/a_fold"/>
</dbReference>
<keyword evidence="4 10" id="KW-0547">Nucleotide-binding</keyword>
<dbReference type="PRINTS" id="PR01039">
    <property type="entry name" value="TRNASYNTHTRP"/>
</dbReference>
<keyword evidence="6 10" id="KW-0648">Protein biosynthesis</keyword>
<dbReference type="AlphaFoldDB" id="A0A7X9DL61"/>
<keyword evidence="5 10" id="KW-0067">ATP-binding</keyword>
<gene>
    <name evidence="11" type="primary">trpS</name>
    <name evidence="11" type="ORF">GYA27_02975</name>
</gene>
<comment type="caution">
    <text evidence="11">The sequence shown here is derived from an EMBL/GenBank/DDBJ whole genome shotgun (WGS) entry which is preliminary data.</text>
</comment>
<evidence type="ECO:0000256" key="1">
    <source>
        <dbReference type="ARBA" id="ARBA00005594"/>
    </source>
</evidence>
<dbReference type="NCBIfam" id="TIGR00233">
    <property type="entry name" value="trpS"/>
    <property type="match status" value="1"/>
</dbReference>
<accession>A0A7X9DL61</accession>
<keyword evidence="3 10" id="KW-0436">Ligase</keyword>
<organism evidence="11 12">
    <name type="scientific">candidate division WWE3 bacterium</name>
    <dbReference type="NCBI Taxonomy" id="2053526"/>
    <lineage>
        <taxon>Bacteria</taxon>
        <taxon>Katanobacteria</taxon>
    </lineage>
</organism>
<comment type="catalytic activity">
    <reaction evidence="8">
        <text>tRNA(Trp) + L-tryptophan + ATP = L-tryptophyl-tRNA(Trp) + AMP + diphosphate + H(+)</text>
        <dbReference type="Rhea" id="RHEA:24080"/>
        <dbReference type="Rhea" id="RHEA-COMP:9671"/>
        <dbReference type="Rhea" id="RHEA-COMP:9705"/>
        <dbReference type="ChEBI" id="CHEBI:15378"/>
        <dbReference type="ChEBI" id="CHEBI:30616"/>
        <dbReference type="ChEBI" id="CHEBI:33019"/>
        <dbReference type="ChEBI" id="CHEBI:57912"/>
        <dbReference type="ChEBI" id="CHEBI:78442"/>
        <dbReference type="ChEBI" id="CHEBI:78535"/>
        <dbReference type="ChEBI" id="CHEBI:456215"/>
        <dbReference type="EC" id="6.1.1.2"/>
    </reaction>
</comment>
<dbReference type="EMBL" id="JAAZNL010000032">
    <property type="protein sequence ID" value="NMB70137.1"/>
    <property type="molecule type" value="Genomic_DNA"/>
</dbReference>
<evidence type="ECO:0000256" key="6">
    <source>
        <dbReference type="ARBA" id="ARBA00022917"/>
    </source>
</evidence>
<evidence type="ECO:0000313" key="11">
    <source>
        <dbReference type="EMBL" id="NMB70137.1"/>
    </source>
</evidence>
<reference evidence="11 12" key="1">
    <citation type="journal article" date="2020" name="Biotechnol. Biofuels">
        <title>New insights from the biogas microbiome by comprehensive genome-resolved metagenomics of nearly 1600 species originating from multiple anaerobic digesters.</title>
        <authorList>
            <person name="Campanaro S."/>
            <person name="Treu L."/>
            <person name="Rodriguez-R L.M."/>
            <person name="Kovalovszki A."/>
            <person name="Ziels R.M."/>
            <person name="Maus I."/>
            <person name="Zhu X."/>
            <person name="Kougias P.G."/>
            <person name="Basile A."/>
            <person name="Luo G."/>
            <person name="Schluter A."/>
            <person name="Konstantinidis K.T."/>
            <person name="Angelidaki I."/>
        </authorList>
    </citation>
    <scope>NUCLEOTIDE SEQUENCE [LARGE SCALE GENOMIC DNA]</scope>
    <source>
        <strain evidence="11">AS27yjCOA_165</strain>
    </source>
</reference>
<dbReference type="CDD" id="cd00806">
    <property type="entry name" value="TrpRS_core"/>
    <property type="match status" value="1"/>
</dbReference>
<dbReference type="GO" id="GO:0005829">
    <property type="term" value="C:cytosol"/>
    <property type="evidence" value="ECO:0007669"/>
    <property type="project" value="TreeGrafter"/>
</dbReference>
<dbReference type="GO" id="GO:0005524">
    <property type="term" value="F:ATP binding"/>
    <property type="evidence" value="ECO:0007669"/>
    <property type="project" value="UniProtKB-KW"/>
</dbReference>
<evidence type="ECO:0000256" key="5">
    <source>
        <dbReference type="ARBA" id="ARBA00022840"/>
    </source>
</evidence>
<evidence type="ECO:0000256" key="8">
    <source>
        <dbReference type="ARBA" id="ARBA00049929"/>
    </source>
</evidence>
<comment type="similarity">
    <text evidence="1 10">Belongs to the class-I aminoacyl-tRNA synthetase family.</text>
</comment>
<dbReference type="GO" id="GO:0006436">
    <property type="term" value="P:tryptophanyl-tRNA aminoacylation"/>
    <property type="evidence" value="ECO:0007669"/>
    <property type="project" value="UniProtKB-UniRule"/>
</dbReference>
<sequence length="341" mass="38420">MNTHTGNKKRILTGDNATGRLHIGHYVGSLENRVKLQEEYDTFIIIADMHAFAYPKYVGNPEAIADAVLQVAIDNLAVGLDPNKSVIFAESAVPEIYELSTIFSMLVSHNRALRNPTLKEEIKVKEMGDNYSLGFINFPILQVADILSVRADLVPVGEDQLPHVELTAEIAKRFNSIYGEFFTEPKPLVGRVKRLVGLDGAAKMTKTLGNTIYLGEDEKSLKQKIMSMYTDPTRIHPTDPGNVEGNPVFIYHDAFNPDKEEVAELKDRYKKGAVGDVEVKEKLFIVLKDILMPIREKRAYYETHIDEVKDILNRGVITTRDEASETLDKVKSLMKLDKFRI</sequence>
<dbReference type="PANTHER" id="PTHR43766:SF1">
    <property type="entry name" value="TRYPTOPHAN--TRNA LIGASE, MITOCHONDRIAL"/>
    <property type="match status" value="1"/>
</dbReference>
<evidence type="ECO:0000256" key="7">
    <source>
        <dbReference type="ARBA" id="ARBA00023146"/>
    </source>
</evidence>
<dbReference type="InterPro" id="IPR002305">
    <property type="entry name" value="aa-tRNA-synth_Ic"/>
</dbReference>
<evidence type="ECO:0000256" key="10">
    <source>
        <dbReference type="RuleBase" id="RU363036"/>
    </source>
</evidence>
<dbReference type="Gene3D" id="3.40.50.620">
    <property type="entry name" value="HUPs"/>
    <property type="match status" value="1"/>
</dbReference>
<evidence type="ECO:0000256" key="2">
    <source>
        <dbReference type="ARBA" id="ARBA00013161"/>
    </source>
</evidence>